<feature type="region of interest" description="Disordered" evidence="5">
    <location>
        <begin position="739"/>
        <end position="780"/>
    </location>
</feature>
<feature type="compositionally biased region" description="Low complexity" evidence="5">
    <location>
        <begin position="739"/>
        <end position="751"/>
    </location>
</feature>
<dbReference type="PANTHER" id="PTHR34105">
    <property type="entry name" value="PROLINE-, GLUTAMIC ACID- AND LEUCINE-RICH PROTEIN 1"/>
    <property type="match status" value="1"/>
</dbReference>
<dbReference type="Pfam" id="PF08167">
    <property type="entry name" value="RIX1"/>
    <property type="match status" value="1"/>
</dbReference>
<dbReference type="Gene3D" id="1.25.10.10">
    <property type="entry name" value="Leucine-rich Repeat Variant"/>
    <property type="match status" value="1"/>
</dbReference>
<dbReference type="InterPro" id="IPR012583">
    <property type="entry name" value="RIX1_N"/>
</dbReference>
<dbReference type="SUPFAM" id="SSF48371">
    <property type="entry name" value="ARM repeat"/>
    <property type="match status" value="1"/>
</dbReference>
<evidence type="ECO:0000256" key="5">
    <source>
        <dbReference type="SAM" id="MobiDB-lite"/>
    </source>
</evidence>
<organism evidence="7 8">
    <name type="scientific">Ascosphaera apis ARSEF 7405</name>
    <dbReference type="NCBI Taxonomy" id="392613"/>
    <lineage>
        <taxon>Eukaryota</taxon>
        <taxon>Fungi</taxon>
        <taxon>Dikarya</taxon>
        <taxon>Ascomycota</taxon>
        <taxon>Pezizomycotina</taxon>
        <taxon>Eurotiomycetes</taxon>
        <taxon>Eurotiomycetidae</taxon>
        <taxon>Onygenales</taxon>
        <taxon>Ascosphaeraceae</taxon>
        <taxon>Ascosphaera</taxon>
    </lineage>
</organism>
<comment type="caution">
    <text evidence="7">The sequence shown here is derived from an EMBL/GenBank/DDBJ whole genome shotgun (WGS) entry which is preliminary data.</text>
</comment>
<dbReference type="GO" id="GO:0005634">
    <property type="term" value="C:nucleus"/>
    <property type="evidence" value="ECO:0007669"/>
    <property type="project" value="UniProtKB-SubCell"/>
</dbReference>
<evidence type="ECO:0000259" key="6">
    <source>
        <dbReference type="Pfam" id="PF08167"/>
    </source>
</evidence>
<dbReference type="InterPro" id="IPR016024">
    <property type="entry name" value="ARM-type_fold"/>
</dbReference>
<feature type="domain" description="Pre-rRNA-processing protein RIX1 N-terminal" evidence="6">
    <location>
        <begin position="7"/>
        <end position="217"/>
    </location>
</feature>
<dbReference type="VEuPathDB" id="FungiDB:AAP_04844"/>
<feature type="compositionally biased region" description="Polar residues" evidence="5">
    <location>
        <begin position="628"/>
        <end position="640"/>
    </location>
</feature>
<comment type="similarity">
    <text evidence="2">Belongs to the RIX1/PELP1 family.</text>
</comment>
<reference evidence="7 8" key="1">
    <citation type="journal article" date="2016" name="Genome Biol. Evol.">
        <title>Divergent and convergent evolution of fungal pathogenicity.</title>
        <authorList>
            <person name="Shang Y."/>
            <person name="Xiao G."/>
            <person name="Zheng P."/>
            <person name="Cen K."/>
            <person name="Zhan S."/>
            <person name="Wang C."/>
        </authorList>
    </citation>
    <scope>NUCLEOTIDE SEQUENCE [LARGE SCALE GENOMIC DNA]</scope>
    <source>
        <strain evidence="7 8">ARSEF 7405</strain>
    </source>
</reference>
<dbReference type="AlphaFoldDB" id="A0A167WEJ0"/>
<evidence type="ECO:0000313" key="7">
    <source>
        <dbReference type="EMBL" id="KZZ88746.1"/>
    </source>
</evidence>
<evidence type="ECO:0000256" key="2">
    <source>
        <dbReference type="ARBA" id="ARBA00010511"/>
    </source>
</evidence>
<proteinExistence type="inferred from homology"/>
<feature type="region of interest" description="Disordered" evidence="5">
    <location>
        <begin position="703"/>
        <end position="723"/>
    </location>
</feature>
<gene>
    <name evidence="7" type="ORF">AAP_04844</name>
</gene>
<dbReference type="PANTHER" id="PTHR34105:SF1">
    <property type="entry name" value="PROLINE-, GLUTAMIC ACID- AND LEUCINE-RICH PROTEIN 1"/>
    <property type="match status" value="1"/>
</dbReference>
<dbReference type="OrthoDB" id="20900at2759"/>
<protein>
    <recommendedName>
        <fullName evidence="3">Pre-rRNA-processing protein RIX1</fullName>
    </recommendedName>
</protein>
<feature type="compositionally biased region" description="Acidic residues" evidence="5">
    <location>
        <begin position="755"/>
        <end position="765"/>
    </location>
</feature>
<evidence type="ECO:0000256" key="3">
    <source>
        <dbReference type="ARBA" id="ARBA00021502"/>
    </source>
</evidence>
<sequence length="780" mass="84165">MATSTTLHAVAHRLNATPVKELPPVASYLASGIADSRNILSTAHSSRGSSHEAELAQLVQKLKARITSLLNDKTPEGRWTAVVIVKATVEAGQWEILRDCANWIRSLISILGRPDPYSTKKLCIITLTRIFQLTHSYPTLVRELTTPNLPPFITTCLNQISVKSSSGQKRDLVANPVLLETVLRAFLELINSHPTIFRPFSSQIHGLLTSLMGSSPSTYYSEAGLQLAQELFVALHNCAPKNTGSEEWIKAYRSTLSTAHQTADHLFRAVIEQWESTDPNFKHTVGINYSANVGDSSVNPLGLESWSGIGAGASRLRTLISLLAKFLSTQTHSSVSLPVGTIFDLTARLLAVNAPADNQESGVSLRADISKDEKMSLWGELPALHEAALNLLRLVVEQLGTAAIPVAQTTLDQASWAFGSGKNCGVIRTAVYQLVNDVLPIVGPSMSKIAFSSIVPIVKSACREVLPPTVNITPSNDKQSGNSKQKVANADAFLQRPSQKQSTSPSTFANSDCRKPATKLLYSVLRYVPAEIIPPSLRTEIDSVSILTGNHETILASVLSPAINMSGQQIMPSLMPFLARNNPSGQDVEALLRPRMPVIAGPLLTKNVDAEDEEEQEDEDMGDYRGTSFESSLRASSNAFPSKRTLPVDQEQDSAMMDVDRESPKRVRIEEQTTTTTTAVPILTPSMPQANVTASTAATGTAVTIPEKSTEQPRSIFSDDAFKTAKPPVVEANVVTTSNVTTAQAASNTVTPQDGGDDDDSDEEIPTLNIESDSEDGDDL</sequence>
<dbReference type="Proteomes" id="UP000242877">
    <property type="component" value="Unassembled WGS sequence"/>
</dbReference>
<feature type="region of interest" description="Disordered" evidence="5">
    <location>
        <begin position="605"/>
        <end position="662"/>
    </location>
</feature>
<comment type="subcellular location">
    <subcellularLocation>
        <location evidence="1">Nucleus</location>
    </subcellularLocation>
</comment>
<dbReference type="InterPro" id="IPR011989">
    <property type="entry name" value="ARM-like"/>
</dbReference>
<keyword evidence="8" id="KW-1185">Reference proteome</keyword>
<evidence type="ECO:0000313" key="8">
    <source>
        <dbReference type="Proteomes" id="UP000242877"/>
    </source>
</evidence>
<dbReference type="EMBL" id="AZGZ01000024">
    <property type="protein sequence ID" value="KZZ88746.1"/>
    <property type="molecule type" value="Genomic_DNA"/>
</dbReference>
<name>A0A167WEJ0_9EURO</name>
<evidence type="ECO:0000256" key="4">
    <source>
        <dbReference type="ARBA" id="ARBA00023242"/>
    </source>
</evidence>
<dbReference type="GO" id="GO:0006364">
    <property type="term" value="P:rRNA processing"/>
    <property type="evidence" value="ECO:0007669"/>
    <property type="project" value="TreeGrafter"/>
</dbReference>
<keyword evidence="4" id="KW-0539">Nucleus</keyword>
<accession>A0A167WEJ0</accession>
<feature type="compositionally biased region" description="Acidic residues" evidence="5">
    <location>
        <begin position="610"/>
        <end position="621"/>
    </location>
</feature>
<evidence type="ECO:0000256" key="1">
    <source>
        <dbReference type="ARBA" id="ARBA00004123"/>
    </source>
</evidence>